<keyword evidence="4 9" id="KW-0997">Cell inner membrane</keyword>
<name>A0A7W6ID29_9HYPH</name>
<proteinExistence type="inferred from homology"/>
<dbReference type="GO" id="GO:0005886">
    <property type="term" value="C:plasma membrane"/>
    <property type="evidence" value="ECO:0007669"/>
    <property type="project" value="UniProtKB-SubCell"/>
</dbReference>
<dbReference type="AlphaFoldDB" id="A0A7W6ID29"/>
<evidence type="ECO:0000313" key="11">
    <source>
        <dbReference type="EMBL" id="MBB4038725.1"/>
    </source>
</evidence>
<comment type="subunit">
    <text evidence="9">The complex comprises the extracytoplasmic solute receptor protein and the two transmembrane proteins.</text>
</comment>
<keyword evidence="7 9" id="KW-0472">Membrane</keyword>
<evidence type="ECO:0000259" key="10">
    <source>
        <dbReference type="Pfam" id="PF04290"/>
    </source>
</evidence>
<keyword evidence="2 9" id="KW-0813">Transport</keyword>
<evidence type="ECO:0000256" key="3">
    <source>
        <dbReference type="ARBA" id="ARBA00022475"/>
    </source>
</evidence>
<dbReference type="GO" id="GO:0015740">
    <property type="term" value="P:C4-dicarboxylate transport"/>
    <property type="evidence" value="ECO:0007669"/>
    <property type="project" value="TreeGrafter"/>
</dbReference>
<dbReference type="Proteomes" id="UP000519439">
    <property type="component" value="Unassembled WGS sequence"/>
</dbReference>
<sequence>MNQSEAVAPRTLGSEKPHPLDRMSRVLATIGGIVLIFMMLHIMLDVFMKYVFSAPVQGTLEIVSYYYMVIAVFLPLALVELKREQIVVDVFFNMFPRSLKLASVIFSLVLSVAIYAALTYRSTYDALHAQSIGEMAMGSAMTIVWPSRWALPVGFASAGLVCLWHLIGVLNGRNRNVWLEAYDASAEYVVE</sequence>
<comment type="subcellular location">
    <subcellularLocation>
        <location evidence="1 9">Cell inner membrane</location>
        <topology evidence="1 9">Multi-pass membrane protein</topology>
    </subcellularLocation>
</comment>
<feature type="domain" description="Tripartite ATP-independent periplasmic transporters DctQ component" evidence="10">
    <location>
        <begin position="38"/>
        <end position="169"/>
    </location>
</feature>
<evidence type="ECO:0000256" key="2">
    <source>
        <dbReference type="ARBA" id="ARBA00022448"/>
    </source>
</evidence>
<dbReference type="RefSeq" id="WP_051434950.1">
    <property type="nucleotide sequence ID" value="NZ_JACIDC010000001.1"/>
</dbReference>
<protein>
    <recommendedName>
        <fullName evidence="9">TRAP transporter small permease protein</fullName>
    </recommendedName>
</protein>
<evidence type="ECO:0000313" key="12">
    <source>
        <dbReference type="Proteomes" id="UP000519439"/>
    </source>
</evidence>
<comment type="similarity">
    <text evidence="8 9">Belongs to the TRAP transporter small permease family.</text>
</comment>
<evidence type="ECO:0000256" key="7">
    <source>
        <dbReference type="ARBA" id="ARBA00023136"/>
    </source>
</evidence>
<dbReference type="InterPro" id="IPR055348">
    <property type="entry name" value="DctQ"/>
</dbReference>
<comment type="function">
    <text evidence="9">Part of the tripartite ATP-independent periplasmic (TRAP) transport system.</text>
</comment>
<evidence type="ECO:0000256" key="5">
    <source>
        <dbReference type="ARBA" id="ARBA00022692"/>
    </source>
</evidence>
<evidence type="ECO:0000256" key="4">
    <source>
        <dbReference type="ARBA" id="ARBA00022519"/>
    </source>
</evidence>
<evidence type="ECO:0000256" key="6">
    <source>
        <dbReference type="ARBA" id="ARBA00022989"/>
    </source>
</evidence>
<evidence type="ECO:0000256" key="8">
    <source>
        <dbReference type="ARBA" id="ARBA00038436"/>
    </source>
</evidence>
<dbReference type="PANTHER" id="PTHR35011">
    <property type="entry name" value="2,3-DIKETO-L-GULONATE TRAP TRANSPORTER SMALL PERMEASE PROTEIN YIAM"/>
    <property type="match status" value="1"/>
</dbReference>
<feature type="transmembrane region" description="Helical" evidence="9">
    <location>
        <begin position="64"/>
        <end position="81"/>
    </location>
</feature>
<dbReference type="InterPro" id="IPR007387">
    <property type="entry name" value="TRAP_DctQ"/>
</dbReference>
<keyword evidence="12" id="KW-1185">Reference proteome</keyword>
<feature type="transmembrane region" description="Helical" evidence="9">
    <location>
        <begin position="149"/>
        <end position="170"/>
    </location>
</feature>
<dbReference type="EMBL" id="JACIDC010000001">
    <property type="protein sequence ID" value="MBB4038725.1"/>
    <property type="molecule type" value="Genomic_DNA"/>
</dbReference>
<keyword evidence="5 9" id="KW-0812">Transmembrane</keyword>
<gene>
    <name evidence="11" type="ORF">GGR34_000354</name>
</gene>
<dbReference type="PANTHER" id="PTHR35011:SF10">
    <property type="entry name" value="TRAP TRANSPORTER SMALL PERMEASE PROTEIN"/>
    <property type="match status" value="1"/>
</dbReference>
<accession>A0A7W6ID29</accession>
<dbReference type="Pfam" id="PF04290">
    <property type="entry name" value="DctQ"/>
    <property type="match status" value="1"/>
</dbReference>
<feature type="transmembrane region" description="Helical" evidence="9">
    <location>
        <begin position="101"/>
        <end position="118"/>
    </location>
</feature>
<evidence type="ECO:0000256" key="9">
    <source>
        <dbReference type="RuleBase" id="RU369079"/>
    </source>
</evidence>
<dbReference type="GO" id="GO:0022857">
    <property type="term" value="F:transmembrane transporter activity"/>
    <property type="evidence" value="ECO:0007669"/>
    <property type="project" value="UniProtKB-UniRule"/>
</dbReference>
<reference evidence="11 12" key="1">
    <citation type="submission" date="2020-08" db="EMBL/GenBank/DDBJ databases">
        <title>Genomic Encyclopedia of Type Strains, Phase IV (KMG-IV): sequencing the most valuable type-strain genomes for metagenomic binning, comparative biology and taxonomic classification.</title>
        <authorList>
            <person name="Goeker M."/>
        </authorList>
    </citation>
    <scope>NUCLEOTIDE SEQUENCE [LARGE SCALE GENOMIC DNA]</scope>
    <source>
        <strain evidence="11 12">DSM 15743</strain>
    </source>
</reference>
<organism evidence="11 12">
    <name type="scientific">Microvirga flocculans</name>
    <dbReference type="NCBI Taxonomy" id="217168"/>
    <lineage>
        <taxon>Bacteria</taxon>
        <taxon>Pseudomonadati</taxon>
        <taxon>Pseudomonadota</taxon>
        <taxon>Alphaproteobacteria</taxon>
        <taxon>Hyphomicrobiales</taxon>
        <taxon>Methylobacteriaceae</taxon>
        <taxon>Microvirga</taxon>
    </lineage>
</organism>
<comment type="caution">
    <text evidence="11">The sequence shown here is derived from an EMBL/GenBank/DDBJ whole genome shotgun (WGS) entry which is preliminary data.</text>
</comment>
<evidence type="ECO:0000256" key="1">
    <source>
        <dbReference type="ARBA" id="ARBA00004429"/>
    </source>
</evidence>
<keyword evidence="6 9" id="KW-1133">Transmembrane helix</keyword>
<feature type="transmembrane region" description="Helical" evidence="9">
    <location>
        <begin position="26"/>
        <end position="44"/>
    </location>
</feature>
<keyword evidence="3" id="KW-1003">Cell membrane</keyword>